<evidence type="ECO:0000313" key="6">
    <source>
        <dbReference type="EMBL" id="CAH9085629.1"/>
    </source>
</evidence>
<keyword evidence="2 4" id="KW-0863">Zinc-finger</keyword>
<dbReference type="GO" id="GO:0008270">
    <property type="term" value="F:zinc ion binding"/>
    <property type="evidence" value="ECO:0007669"/>
    <property type="project" value="UniProtKB-KW"/>
</dbReference>
<dbReference type="PROSITE" id="PS50966">
    <property type="entry name" value="ZF_SWIM"/>
    <property type="match status" value="1"/>
</dbReference>
<dbReference type="InterPro" id="IPR018289">
    <property type="entry name" value="MULE_transposase_dom"/>
</dbReference>
<dbReference type="InterPro" id="IPR007527">
    <property type="entry name" value="Znf_SWIM"/>
</dbReference>
<dbReference type="SMART" id="SM00575">
    <property type="entry name" value="ZnF_PMZ"/>
    <property type="match status" value="1"/>
</dbReference>
<keyword evidence="8" id="KW-1185">Reference proteome</keyword>
<dbReference type="Pfam" id="PF04434">
    <property type="entry name" value="SWIM"/>
    <property type="match status" value="1"/>
</dbReference>
<dbReference type="PANTHER" id="PTHR31973">
    <property type="entry name" value="POLYPROTEIN, PUTATIVE-RELATED"/>
    <property type="match status" value="1"/>
</dbReference>
<name>A0AAV0CY04_9ASTE</name>
<keyword evidence="3" id="KW-0862">Zinc</keyword>
<evidence type="ECO:0000256" key="1">
    <source>
        <dbReference type="ARBA" id="ARBA00022723"/>
    </source>
</evidence>
<evidence type="ECO:0000313" key="7">
    <source>
        <dbReference type="EMBL" id="CAH9133068.1"/>
    </source>
</evidence>
<dbReference type="InterPro" id="IPR006564">
    <property type="entry name" value="Znf_PMZ"/>
</dbReference>
<dbReference type="EMBL" id="CAMAPF010000052">
    <property type="protein sequence ID" value="CAH9085629.1"/>
    <property type="molecule type" value="Genomic_DNA"/>
</dbReference>
<dbReference type="PANTHER" id="PTHR31973:SF113">
    <property type="entry name" value="PROTEIN FAR1-RELATED SEQUENCE 5-LIKE"/>
    <property type="match status" value="1"/>
</dbReference>
<evidence type="ECO:0000256" key="3">
    <source>
        <dbReference type="ARBA" id="ARBA00022833"/>
    </source>
</evidence>
<gene>
    <name evidence="7" type="ORF">CEPIT_LOCUS32663</name>
    <name evidence="6" type="ORF">CEPIT_LOCUS9428</name>
</gene>
<organism evidence="6 8">
    <name type="scientific">Cuscuta epithymum</name>
    <dbReference type="NCBI Taxonomy" id="186058"/>
    <lineage>
        <taxon>Eukaryota</taxon>
        <taxon>Viridiplantae</taxon>
        <taxon>Streptophyta</taxon>
        <taxon>Embryophyta</taxon>
        <taxon>Tracheophyta</taxon>
        <taxon>Spermatophyta</taxon>
        <taxon>Magnoliopsida</taxon>
        <taxon>eudicotyledons</taxon>
        <taxon>Gunneridae</taxon>
        <taxon>Pentapetalae</taxon>
        <taxon>asterids</taxon>
        <taxon>lamiids</taxon>
        <taxon>Solanales</taxon>
        <taxon>Convolvulaceae</taxon>
        <taxon>Cuscuteae</taxon>
        <taxon>Cuscuta</taxon>
        <taxon>Cuscuta subgen. Cuscuta</taxon>
    </lineage>
</organism>
<evidence type="ECO:0000256" key="2">
    <source>
        <dbReference type="ARBA" id="ARBA00022771"/>
    </source>
</evidence>
<evidence type="ECO:0000313" key="8">
    <source>
        <dbReference type="Proteomes" id="UP001152523"/>
    </source>
</evidence>
<evidence type="ECO:0000259" key="5">
    <source>
        <dbReference type="PROSITE" id="PS50966"/>
    </source>
</evidence>
<comment type="caution">
    <text evidence="6">The sequence shown here is derived from an EMBL/GenBank/DDBJ whole genome shotgun (WGS) entry which is preliminary data.</text>
</comment>
<protein>
    <recommendedName>
        <fullName evidence="5">SWIM-type domain-containing protein</fullName>
    </recommendedName>
</protein>
<dbReference type="AlphaFoldDB" id="A0AAV0CY04"/>
<accession>A0AAV0CY04</accession>
<reference evidence="6" key="1">
    <citation type="submission" date="2022-07" db="EMBL/GenBank/DDBJ databases">
        <authorList>
            <person name="Macas J."/>
            <person name="Novak P."/>
            <person name="Neumann P."/>
        </authorList>
    </citation>
    <scope>NUCLEOTIDE SEQUENCE</scope>
</reference>
<evidence type="ECO:0000256" key="4">
    <source>
        <dbReference type="PROSITE-ProRule" id="PRU00325"/>
    </source>
</evidence>
<proteinExistence type="predicted"/>
<dbReference type="Pfam" id="PF10551">
    <property type="entry name" value="MULE"/>
    <property type="match status" value="1"/>
</dbReference>
<dbReference type="Proteomes" id="UP001152523">
    <property type="component" value="Unassembled WGS sequence"/>
</dbReference>
<feature type="domain" description="SWIM-type" evidence="5">
    <location>
        <begin position="370"/>
        <end position="402"/>
    </location>
</feature>
<keyword evidence="1" id="KW-0479">Metal-binding</keyword>
<feature type="non-terminal residue" evidence="6">
    <location>
        <position position="498"/>
    </location>
</feature>
<dbReference type="EMBL" id="CAMAPF010000974">
    <property type="protein sequence ID" value="CAH9133068.1"/>
    <property type="molecule type" value="Genomic_DNA"/>
</dbReference>
<sequence length="498" mass="57615">MDFRQGKHRQATYRTIADLVAHKYLDASRKPYTPNQIREDMLLNHGISMSYKTAWRAQKIAMQKQFGSDSESYQMLPALAYALEKANPDSLISLTTSDDDVFQYFFMSLLPWREAWKYCRPVLIVDGSFLKAYYKGTLLTACAQDANGHIVPLAFGICDAECKESYLWFFSKVREALMFREDMYIVSDRHKGLISAAKRIFPHAGHGYCVEHLRRNMISKFRGSTVDLCWKFKAAYMAATVKEYEEYMSLLDSEDIRIRPWLDKIGSHKWAKCMSGPRRYDIMTSNCAESMNNVDVSAREYSVSKLIDFLRGRMQQWFAERKEKAEMTTTILSKKREKVLVALQSQASRLRVKPCSFLEFEVIDRHSRSFVVDLNAKTCTCGEFQLSHFVCVHAVAAINFRPQLSCYDYISPYYTRHYWYSTWNGVMHPICDAASWLIPSNVLSIQCKPPLCEKRPAGRPKKSRIPSIGEHCSTKRKRCSRCHAVGHNKKTCRNAMRV</sequence>